<dbReference type="InParanoid" id="E1ZBD5"/>
<evidence type="ECO:0008006" key="4">
    <source>
        <dbReference type="Google" id="ProtNLM"/>
    </source>
</evidence>
<keyword evidence="3" id="KW-1185">Reference proteome</keyword>
<dbReference type="KEGG" id="cvr:CHLNCDRAFT_57525"/>
<dbReference type="Proteomes" id="UP000008141">
    <property type="component" value="Unassembled WGS sequence"/>
</dbReference>
<evidence type="ECO:0000313" key="3">
    <source>
        <dbReference type="Proteomes" id="UP000008141"/>
    </source>
</evidence>
<sequence length="423" mass="46296">MASAKEGTGKERRPVRPVVLAVGGLCLVGLVFALSSSGSSGADGAQFMQAPQQASARQLLQPGALQARSRVQPTPEWGPRWHGSSKRGGKYVVTSVMGLDPERLNIFVKSLRRYSPATRLVVFVEENTKHQLLEDNDAEVIPFKMSEDSALVLYRFELYKQYLGELLVRDPEAGVVLTDSRDVLIQSDPWADPFVQQLVDEDSMLFSLEGGLAVGEVPIRAQPQNAHWVDTCFGEEVLRKVGDGAISCAGITIGSVSAVHAYIVQLLQTVKYGSDQATHNYMLHYLGPRGRLKFPYHMRRNWDSPVHTAGYGWPIVIDKDGVYRRVNGSVPPIVHQYDRAFEATKVYLAMYPLRSEEYVWQGPDCVKNLLLDSVKQCPPEDGKGGDKGKAEGGKPAAQAAQADKEAAAAEAAMEAEAAAEEAR</sequence>
<organism evidence="3">
    <name type="scientific">Chlorella variabilis</name>
    <name type="common">Green alga</name>
    <dbReference type="NCBI Taxonomy" id="554065"/>
    <lineage>
        <taxon>Eukaryota</taxon>
        <taxon>Viridiplantae</taxon>
        <taxon>Chlorophyta</taxon>
        <taxon>core chlorophytes</taxon>
        <taxon>Trebouxiophyceae</taxon>
        <taxon>Chlorellales</taxon>
        <taxon>Chlorellaceae</taxon>
        <taxon>Chlorella clade</taxon>
        <taxon>Chlorella</taxon>
    </lineage>
</organism>
<evidence type="ECO:0000313" key="2">
    <source>
        <dbReference type="EMBL" id="EFN56836.1"/>
    </source>
</evidence>
<dbReference type="eggNOG" id="ENOG502R8PM">
    <property type="taxonomic scope" value="Eukaryota"/>
</dbReference>
<feature type="compositionally biased region" description="Basic and acidic residues" evidence="1">
    <location>
        <begin position="378"/>
        <end position="392"/>
    </location>
</feature>
<feature type="region of interest" description="Disordered" evidence="1">
    <location>
        <begin position="377"/>
        <end position="423"/>
    </location>
</feature>
<gene>
    <name evidence="2" type="ORF">CHLNCDRAFT_57525</name>
</gene>
<dbReference type="OrthoDB" id="509772at2759"/>
<dbReference type="RefSeq" id="XP_005848938.1">
    <property type="nucleotide sequence ID" value="XM_005848876.1"/>
</dbReference>
<dbReference type="EMBL" id="GL433841">
    <property type="protein sequence ID" value="EFN56836.1"/>
    <property type="molecule type" value="Genomic_DNA"/>
</dbReference>
<proteinExistence type="predicted"/>
<accession>E1ZBD5</accession>
<protein>
    <recommendedName>
        <fullName evidence="4">Nucleotide-diphospho-sugar transferase domain-containing protein</fullName>
    </recommendedName>
</protein>
<evidence type="ECO:0000256" key="1">
    <source>
        <dbReference type="SAM" id="MobiDB-lite"/>
    </source>
</evidence>
<dbReference type="AlphaFoldDB" id="E1ZBD5"/>
<reference evidence="2 3" key="1">
    <citation type="journal article" date="2010" name="Plant Cell">
        <title>The Chlorella variabilis NC64A genome reveals adaptation to photosymbiosis, coevolution with viruses, and cryptic sex.</title>
        <authorList>
            <person name="Blanc G."/>
            <person name="Duncan G."/>
            <person name="Agarkova I."/>
            <person name="Borodovsky M."/>
            <person name="Gurnon J."/>
            <person name="Kuo A."/>
            <person name="Lindquist E."/>
            <person name="Lucas S."/>
            <person name="Pangilinan J."/>
            <person name="Polle J."/>
            <person name="Salamov A."/>
            <person name="Terry A."/>
            <person name="Yamada T."/>
            <person name="Dunigan D.D."/>
            <person name="Grigoriev I.V."/>
            <person name="Claverie J.M."/>
            <person name="Van Etten J.L."/>
        </authorList>
    </citation>
    <scope>NUCLEOTIDE SEQUENCE [LARGE SCALE GENOMIC DNA]</scope>
    <source>
        <strain evidence="2 3">NC64A</strain>
    </source>
</reference>
<name>E1ZBD5_CHLVA</name>
<dbReference type="GeneID" id="17356049"/>